<proteinExistence type="predicted"/>
<feature type="domain" description="Exportin-2 central" evidence="1">
    <location>
        <begin position="1"/>
        <end position="155"/>
    </location>
</feature>
<evidence type="ECO:0000313" key="3">
    <source>
        <dbReference type="Proteomes" id="UP001459277"/>
    </source>
</evidence>
<name>A0AAW2CVI0_9ROSI</name>
<dbReference type="Gene3D" id="1.25.10.10">
    <property type="entry name" value="Leucine-rich Repeat Variant"/>
    <property type="match status" value="1"/>
</dbReference>
<keyword evidence="3" id="KW-1185">Reference proteome</keyword>
<dbReference type="InterPro" id="IPR016024">
    <property type="entry name" value="ARM-type_fold"/>
</dbReference>
<sequence>MTEFGKYLITYYPVLENSGADGLAIADELRVAVCENINLYMEKNEEEFQVYLNDFVLAVWSLLGTLTQSSSRDQLAVTAIKFFTMVSMSVHHALFAGEGVIPQICQSIVVLNVRLREEDEELFEMNYVEFIRRDIKGSDLDTRRRIACELLKRLRPIISNRSLR</sequence>
<dbReference type="GO" id="GO:0006611">
    <property type="term" value="P:protein export from nucleus"/>
    <property type="evidence" value="ECO:0007669"/>
    <property type="project" value="TreeGrafter"/>
</dbReference>
<dbReference type="AlphaFoldDB" id="A0AAW2CVI0"/>
<evidence type="ECO:0000313" key="2">
    <source>
        <dbReference type="EMBL" id="KAL0002317.1"/>
    </source>
</evidence>
<comment type="caution">
    <text evidence="2">The sequence shown here is derived from an EMBL/GenBank/DDBJ whole genome shotgun (WGS) entry which is preliminary data.</text>
</comment>
<evidence type="ECO:0000259" key="1">
    <source>
        <dbReference type="Pfam" id="PF08506"/>
    </source>
</evidence>
<dbReference type="EMBL" id="JAZDWU010000005">
    <property type="protein sequence ID" value="KAL0002317.1"/>
    <property type="molecule type" value="Genomic_DNA"/>
</dbReference>
<dbReference type="Proteomes" id="UP001459277">
    <property type="component" value="Unassembled WGS sequence"/>
</dbReference>
<dbReference type="InterPro" id="IPR013713">
    <property type="entry name" value="XPO2_central"/>
</dbReference>
<dbReference type="Pfam" id="PF08506">
    <property type="entry name" value="Cse1"/>
    <property type="match status" value="1"/>
</dbReference>
<dbReference type="GO" id="GO:0005635">
    <property type="term" value="C:nuclear envelope"/>
    <property type="evidence" value="ECO:0007669"/>
    <property type="project" value="TreeGrafter"/>
</dbReference>
<protein>
    <recommendedName>
        <fullName evidence="1">Exportin-2 central domain-containing protein</fullName>
    </recommendedName>
</protein>
<dbReference type="GO" id="GO:0005829">
    <property type="term" value="C:cytosol"/>
    <property type="evidence" value="ECO:0007669"/>
    <property type="project" value="TreeGrafter"/>
</dbReference>
<organism evidence="2 3">
    <name type="scientific">Lithocarpus litseifolius</name>
    <dbReference type="NCBI Taxonomy" id="425828"/>
    <lineage>
        <taxon>Eukaryota</taxon>
        <taxon>Viridiplantae</taxon>
        <taxon>Streptophyta</taxon>
        <taxon>Embryophyta</taxon>
        <taxon>Tracheophyta</taxon>
        <taxon>Spermatophyta</taxon>
        <taxon>Magnoliopsida</taxon>
        <taxon>eudicotyledons</taxon>
        <taxon>Gunneridae</taxon>
        <taxon>Pentapetalae</taxon>
        <taxon>rosids</taxon>
        <taxon>fabids</taxon>
        <taxon>Fagales</taxon>
        <taxon>Fagaceae</taxon>
        <taxon>Lithocarpus</taxon>
    </lineage>
</organism>
<dbReference type="GO" id="GO:0005049">
    <property type="term" value="F:nuclear export signal receptor activity"/>
    <property type="evidence" value="ECO:0007669"/>
    <property type="project" value="TreeGrafter"/>
</dbReference>
<dbReference type="PANTHER" id="PTHR10997:SF8">
    <property type="entry name" value="EXPORTIN-2"/>
    <property type="match status" value="1"/>
</dbReference>
<accession>A0AAW2CVI0</accession>
<reference evidence="2 3" key="1">
    <citation type="submission" date="2024-01" db="EMBL/GenBank/DDBJ databases">
        <title>A telomere-to-telomere, gap-free genome of sweet tea (Lithocarpus litseifolius).</title>
        <authorList>
            <person name="Zhou J."/>
        </authorList>
    </citation>
    <scope>NUCLEOTIDE SEQUENCE [LARGE SCALE GENOMIC DNA]</scope>
    <source>
        <strain evidence="2">Zhou-2022a</strain>
        <tissue evidence="2">Leaf</tissue>
    </source>
</reference>
<dbReference type="SUPFAM" id="SSF48371">
    <property type="entry name" value="ARM repeat"/>
    <property type="match status" value="1"/>
</dbReference>
<dbReference type="PANTHER" id="PTHR10997">
    <property type="entry name" value="IMPORTIN-7, 8, 11"/>
    <property type="match status" value="1"/>
</dbReference>
<dbReference type="GO" id="GO:0006606">
    <property type="term" value="P:protein import into nucleus"/>
    <property type="evidence" value="ECO:0007669"/>
    <property type="project" value="TreeGrafter"/>
</dbReference>
<gene>
    <name evidence="2" type="ORF">SO802_016098</name>
</gene>
<dbReference type="InterPro" id="IPR011989">
    <property type="entry name" value="ARM-like"/>
</dbReference>